<evidence type="ECO:0000313" key="3">
    <source>
        <dbReference type="Proteomes" id="UP000727962"/>
    </source>
</evidence>
<dbReference type="PANTHER" id="PTHR42663">
    <property type="entry name" value="HYDROLASE C777.06C-RELATED-RELATED"/>
    <property type="match status" value="1"/>
</dbReference>
<feature type="domain" description="Metallo-beta-lactamase" evidence="1">
    <location>
        <begin position="49"/>
        <end position="236"/>
    </location>
</feature>
<comment type="caution">
    <text evidence="2">The sequence shown here is derived from an EMBL/GenBank/DDBJ whole genome shotgun (WGS) entry which is preliminary data.</text>
</comment>
<protein>
    <recommendedName>
        <fullName evidence="1">Metallo-beta-lactamase domain-containing protein</fullName>
    </recommendedName>
</protein>
<dbReference type="PANTHER" id="PTHR42663:SF6">
    <property type="entry name" value="HYDROLASE C777.06C-RELATED"/>
    <property type="match status" value="1"/>
</dbReference>
<evidence type="ECO:0000313" key="2">
    <source>
        <dbReference type="EMBL" id="MBI1755650.1"/>
    </source>
</evidence>
<proteinExistence type="predicted"/>
<dbReference type="SUPFAM" id="SSF56281">
    <property type="entry name" value="Metallo-hydrolase/oxidoreductase"/>
    <property type="match status" value="1"/>
</dbReference>
<dbReference type="Proteomes" id="UP000727962">
    <property type="component" value="Unassembled WGS sequence"/>
</dbReference>
<reference evidence="2" key="1">
    <citation type="submission" date="2020-07" db="EMBL/GenBank/DDBJ databases">
        <title>Huge and variable diversity of episymbiotic CPR bacteria and DPANN archaea in groundwater ecosystems.</title>
        <authorList>
            <person name="He C.Y."/>
            <person name="Keren R."/>
            <person name="Whittaker M."/>
            <person name="Farag I.F."/>
            <person name="Doudna J."/>
            <person name="Cate J.H.D."/>
            <person name="Banfield J.F."/>
        </authorList>
    </citation>
    <scope>NUCLEOTIDE SEQUENCE</scope>
    <source>
        <strain evidence="2">NC_groundwater_17_Pr7_B-0.1um_64_12</strain>
    </source>
</reference>
<dbReference type="Pfam" id="PF12706">
    <property type="entry name" value="Lactamase_B_2"/>
    <property type="match status" value="1"/>
</dbReference>
<gene>
    <name evidence="2" type="ORF">HYR64_00905</name>
</gene>
<name>A0A931LVI6_FIMGI</name>
<dbReference type="InterPro" id="IPR001279">
    <property type="entry name" value="Metallo-B-lactamas"/>
</dbReference>
<dbReference type="EMBL" id="JACOSL010000004">
    <property type="protein sequence ID" value="MBI1755650.1"/>
    <property type="molecule type" value="Genomic_DNA"/>
</dbReference>
<dbReference type="Gene3D" id="3.60.15.10">
    <property type="entry name" value="Ribonuclease Z/Hydroxyacylglutathione hydrolase-like"/>
    <property type="match status" value="1"/>
</dbReference>
<accession>A0A931LVI6</accession>
<organism evidence="2 3">
    <name type="scientific">Fimbriimonas ginsengisoli</name>
    <dbReference type="NCBI Taxonomy" id="1005039"/>
    <lineage>
        <taxon>Bacteria</taxon>
        <taxon>Bacillati</taxon>
        <taxon>Armatimonadota</taxon>
        <taxon>Fimbriimonadia</taxon>
        <taxon>Fimbriimonadales</taxon>
        <taxon>Fimbriimonadaceae</taxon>
        <taxon>Fimbriimonas</taxon>
    </lineage>
</organism>
<sequence>MVVHLLGTGAAEGVPALYSGSRVSQYAREHGGKDVRTRSAALIDGALKIDLGPDTLMQSHRDHLDPRDWSGVIFTHGDDDHCSPRELQYGLYPFNEMEYLGFTLYGNDRVCDRIRSTYPDWPIECVQTRSFEAFQHAEFVVTPIEANHNRKEDCQNHIIQRAGKALLYATDTGVWRAPTWNFLKDFRLDALVIECTEGLCATGFDGHLDLFECAEVVARLRAQGSLNPKARVVTTHHSHLGNATHGELTKALAPHGIEPGFDGMVFEL</sequence>
<evidence type="ECO:0000259" key="1">
    <source>
        <dbReference type="Pfam" id="PF12706"/>
    </source>
</evidence>
<dbReference type="InterPro" id="IPR036866">
    <property type="entry name" value="RibonucZ/Hydroxyglut_hydro"/>
</dbReference>
<dbReference type="AlphaFoldDB" id="A0A931LVI6"/>